<sequence>MKNVSNEHYICAQANVCIGRNYQIKIECNLDKTPTKTYSNTNTGTNLSGGHFGYSSESQQQIKNEQKGNVID</sequence>
<dbReference type="EMBL" id="CAJNOJ010000505">
    <property type="protein sequence ID" value="CAF1470538.1"/>
    <property type="molecule type" value="Genomic_DNA"/>
</dbReference>
<organism evidence="2 4">
    <name type="scientific">Adineta ricciae</name>
    <name type="common">Rotifer</name>
    <dbReference type="NCBI Taxonomy" id="249248"/>
    <lineage>
        <taxon>Eukaryota</taxon>
        <taxon>Metazoa</taxon>
        <taxon>Spiralia</taxon>
        <taxon>Gnathifera</taxon>
        <taxon>Rotifera</taxon>
        <taxon>Eurotatoria</taxon>
        <taxon>Bdelloidea</taxon>
        <taxon>Adinetida</taxon>
        <taxon>Adinetidae</taxon>
        <taxon>Adineta</taxon>
    </lineage>
</organism>
<proteinExistence type="predicted"/>
<evidence type="ECO:0000256" key="1">
    <source>
        <dbReference type="SAM" id="MobiDB-lite"/>
    </source>
</evidence>
<evidence type="ECO:0000313" key="2">
    <source>
        <dbReference type="EMBL" id="CAF1448666.1"/>
    </source>
</evidence>
<feature type="region of interest" description="Disordered" evidence="1">
    <location>
        <begin position="41"/>
        <end position="72"/>
    </location>
</feature>
<dbReference type="AlphaFoldDB" id="A0A815PFE9"/>
<gene>
    <name evidence="3" type="ORF">EDS130_LOCUS40765</name>
    <name evidence="2" type="ORF">XAT740_LOCUS36744</name>
</gene>
<accession>A0A815PFE9</accession>
<evidence type="ECO:0000313" key="4">
    <source>
        <dbReference type="Proteomes" id="UP000663828"/>
    </source>
</evidence>
<keyword evidence="4" id="KW-1185">Reference proteome</keyword>
<evidence type="ECO:0000313" key="3">
    <source>
        <dbReference type="EMBL" id="CAF1470538.1"/>
    </source>
</evidence>
<dbReference type="EMBL" id="CAJNOR010003799">
    <property type="protein sequence ID" value="CAF1448666.1"/>
    <property type="molecule type" value="Genomic_DNA"/>
</dbReference>
<protein>
    <submittedName>
        <fullName evidence="2">Uncharacterized protein</fullName>
    </submittedName>
</protein>
<dbReference type="Proteomes" id="UP000663852">
    <property type="component" value="Unassembled WGS sequence"/>
</dbReference>
<reference evidence="2" key="1">
    <citation type="submission" date="2021-02" db="EMBL/GenBank/DDBJ databases">
        <authorList>
            <person name="Nowell W R."/>
        </authorList>
    </citation>
    <scope>NUCLEOTIDE SEQUENCE</scope>
</reference>
<dbReference type="Proteomes" id="UP000663828">
    <property type="component" value="Unassembled WGS sequence"/>
</dbReference>
<comment type="caution">
    <text evidence="2">The sequence shown here is derived from an EMBL/GenBank/DDBJ whole genome shotgun (WGS) entry which is preliminary data.</text>
</comment>
<name>A0A815PFE9_ADIRI</name>